<accession>A0AAT9H708</accession>
<organism evidence="1">
    <name type="scientific">Flavobacterium sp. CFS9</name>
    <dbReference type="NCBI Taxonomy" id="3143118"/>
    <lineage>
        <taxon>Bacteria</taxon>
        <taxon>Pseudomonadati</taxon>
        <taxon>Bacteroidota</taxon>
        <taxon>Flavobacteriia</taxon>
        <taxon>Flavobacteriales</taxon>
        <taxon>Flavobacteriaceae</taxon>
        <taxon>Flavobacterium</taxon>
    </lineage>
</organism>
<protein>
    <submittedName>
        <fullName evidence="1">Uncharacterized protein</fullName>
    </submittedName>
</protein>
<dbReference type="EMBL" id="AP031573">
    <property type="protein sequence ID" value="BFM45289.1"/>
    <property type="molecule type" value="Genomic_DNA"/>
</dbReference>
<proteinExistence type="predicted"/>
<evidence type="ECO:0000313" key="1">
    <source>
        <dbReference type="EMBL" id="BFM45289.1"/>
    </source>
</evidence>
<dbReference type="AlphaFoldDB" id="A0AAT9H708"/>
<name>A0AAT9H708_9FLAO</name>
<sequence>MDSNTTDSSGRFKHKDYNQNWYTEDIIMKFVGGNIDRQQKSIFKFKKWGFLIKDCNISLC</sequence>
<gene>
    <name evidence="1" type="ORF">CFS9_39300</name>
</gene>
<reference evidence="1" key="1">
    <citation type="submission" date="2024-05" db="EMBL/GenBank/DDBJ databases">
        <title>Whole-Genome Sequence of CFS9, a Potential Fish Probiotic Isolated from the Body Surface of Silurus asotus.</title>
        <authorList>
            <person name="Kojima M."/>
            <person name="Tobioka K."/>
            <person name="Yokota K."/>
            <person name="Nakatani H."/>
            <person name="Hori K."/>
            <person name="Tamaru Y."/>
            <person name="Okazaki F."/>
        </authorList>
    </citation>
    <scope>NUCLEOTIDE SEQUENCE</scope>
    <source>
        <strain evidence="1">CFS9</strain>
    </source>
</reference>